<evidence type="ECO:0000256" key="14">
    <source>
        <dbReference type="ARBA" id="ARBA00083337"/>
    </source>
</evidence>
<dbReference type="GO" id="GO:0036009">
    <property type="term" value="F:protein-glutamine N-methyltransferase activity"/>
    <property type="evidence" value="ECO:0007669"/>
    <property type="project" value="UniProtKB-ARBA"/>
</dbReference>
<evidence type="ECO:0000313" key="19">
    <source>
        <dbReference type="Proteomes" id="UP000694413"/>
    </source>
</evidence>
<dbReference type="GO" id="GO:0035657">
    <property type="term" value="C:eRF1 methyltransferase complex"/>
    <property type="evidence" value="ECO:0007669"/>
    <property type="project" value="TreeGrafter"/>
</dbReference>
<comment type="subcellular location">
    <subcellularLocation>
        <location evidence="1">Nucleus</location>
    </subcellularLocation>
</comment>
<keyword evidence="4" id="KW-0808">Transferase</keyword>
<dbReference type="FunFam" id="3.40.50.150:FF:000077">
    <property type="entry name" value="HemK methyltransferase family member 2"/>
    <property type="match status" value="2"/>
</dbReference>
<dbReference type="Proteomes" id="UP000694413">
    <property type="component" value="Unassembled WGS sequence"/>
</dbReference>
<name>A0A8D2N6B2_ZONAL</name>
<evidence type="ECO:0000256" key="17">
    <source>
        <dbReference type="SAM" id="MobiDB-lite"/>
    </source>
</evidence>
<protein>
    <recommendedName>
        <fullName evidence="15">Methyltransferase HEMK2</fullName>
    </recommendedName>
    <alternativeName>
        <fullName evidence="14">HemK methyltransferase family member 2</fullName>
    </alternativeName>
    <alternativeName>
        <fullName evidence="12">Lysine N-methyltransferase 9</fullName>
    </alternativeName>
    <alternativeName>
        <fullName evidence="11">Methylarsonite methyltransferase N6AMT1</fullName>
    </alternativeName>
    <alternativeName>
        <fullName evidence="16">Methyltransferase N6AMT1</fullName>
    </alternativeName>
    <alternativeName>
        <fullName evidence="13">Protein N(5)-glutamine methyltransferase</fullName>
    </alternativeName>
</protein>
<evidence type="ECO:0000256" key="11">
    <source>
        <dbReference type="ARBA" id="ARBA00075330"/>
    </source>
</evidence>
<dbReference type="PANTHER" id="PTHR45875:SF1">
    <property type="entry name" value="METHYLTRANSFERASE N6AMT1"/>
    <property type="match status" value="1"/>
</dbReference>
<dbReference type="PANTHER" id="PTHR45875">
    <property type="entry name" value="METHYLTRANSFERASE N6AMT1"/>
    <property type="match status" value="1"/>
</dbReference>
<gene>
    <name evidence="18" type="primary">N6AMT1</name>
</gene>
<organism evidence="18 19">
    <name type="scientific">Zonotrichia albicollis</name>
    <name type="common">White-throated sparrow</name>
    <name type="synonym">Fringilla albicollis</name>
    <dbReference type="NCBI Taxonomy" id="44394"/>
    <lineage>
        <taxon>Eukaryota</taxon>
        <taxon>Metazoa</taxon>
        <taxon>Chordata</taxon>
        <taxon>Craniata</taxon>
        <taxon>Vertebrata</taxon>
        <taxon>Euteleostomi</taxon>
        <taxon>Archelosauria</taxon>
        <taxon>Archosauria</taxon>
        <taxon>Dinosauria</taxon>
        <taxon>Saurischia</taxon>
        <taxon>Theropoda</taxon>
        <taxon>Coelurosauria</taxon>
        <taxon>Aves</taxon>
        <taxon>Neognathae</taxon>
        <taxon>Neoaves</taxon>
        <taxon>Telluraves</taxon>
        <taxon>Australaves</taxon>
        <taxon>Passeriformes</taxon>
        <taxon>Passerellidae</taxon>
        <taxon>Zonotrichia</taxon>
    </lineage>
</organism>
<comment type="function">
    <text evidence="9">Methyltransferase that can methylate proteins and, to a lower extent, arsenic. Catalytic subunit of a heterodimer with TRMT112, which monomethylates 'Lys-12' of histone H4 (H4K12me1), a modification present at the promoters of numerous genes encoding cell cycle regulators. Catalytic subunit of a heterodimer with TRMT112, which catalyzes N5-methylation of Glu residue of proteins with a Gly-Gln-Xaa-Xaa-Xaa-Arg motif. Methylates ETF1 on 'Gln-185'; ETF1 needs to be complexed to ERF3 in its GTP-bound form to be efficiently methylated. May also play a role in the modulation of arsenic-induced toxicity by mediating the conversion of monomethylarsonous acid (3+) into the less toxic dimethylarsonic acid. It however only plays a limited role in arsenic metabolism compared with AS3MT.</text>
</comment>
<evidence type="ECO:0000256" key="10">
    <source>
        <dbReference type="ARBA" id="ARBA00062344"/>
    </source>
</evidence>
<reference evidence="18" key="2">
    <citation type="submission" date="2025-09" db="UniProtKB">
        <authorList>
            <consortium name="Ensembl"/>
        </authorList>
    </citation>
    <scope>IDENTIFICATION</scope>
</reference>
<evidence type="ECO:0000256" key="16">
    <source>
        <dbReference type="ARBA" id="ARBA00093667"/>
    </source>
</evidence>
<dbReference type="Ensembl" id="ENSZALT00000022573.1">
    <property type="protein sequence ID" value="ENSZALP00000016887.1"/>
    <property type="gene ID" value="ENSZALG00000013687.1"/>
</dbReference>
<dbReference type="AlphaFoldDB" id="A0A8D2N6B2"/>
<proteinExistence type="inferred from homology"/>
<sequence length="233" mass="25620">MPSDATAPRQLRVEHIRAPPSDAAEVRPRPAPFLRPSRPFPRMRAGMALPTPRYGHLGPRGPFRDVYEPAEDTFLLLDALERDADSLREARVEICLEIGSGSGVVSTFVASSILGPGALYICTDINPMAAYCTQETALLNNVHLQPVITDLVKSQGIEASWAGGRQGREVMDRLFPLVPDLLSPGGLFYLVTIKENNPDEILETMKKSGLKGTRVLSRQAGQEMLTILRFRKS</sequence>
<evidence type="ECO:0000256" key="3">
    <source>
        <dbReference type="ARBA" id="ARBA00022603"/>
    </source>
</evidence>
<dbReference type="Pfam" id="PF06325">
    <property type="entry name" value="PrmA"/>
    <property type="match status" value="1"/>
</dbReference>
<reference evidence="18" key="1">
    <citation type="submission" date="2025-08" db="UniProtKB">
        <authorList>
            <consortium name="Ensembl"/>
        </authorList>
    </citation>
    <scope>IDENTIFICATION</scope>
</reference>
<dbReference type="CDD" id="cd02440">
    <property type="entry name" value="AdoMet_MTases"/>
    <property type="match status" value="1"/>
</dbReference>
<evidence type="ECO:0000256" key="7">
    <source>
        <dbReference type="ARBA" id="ARBA00048619"/>
    </source>
</evidence>
<evidence type="ECO:0000256" key="13">
    <source>
        <dbReference type="ARBA" id="ARBA00080992"/>
    </source>
</evidence>
<keyword evidence="19" id="KW-1185">Reference proteome</keyword>
<accession>A0A8D2N6B2</accession>
<comment type="catalytic activity">
    <reaction evidence="8">
        <text>methylarsonous acid + S-adenosyl-L-methionine = dimethylarsinate + S-adenosyl-L-homocysteine + 2 H(+)</text>
        <dbReference type="Rhea" id="RHEA:11684"/>
        <dbReference type="ChEBI" id="CHEBI:15378"/>
        <dbReference type="ChEBI" id="CHEBI:16223"/>
        <dbReference type="ChEBI" id="CHEBI:17826"/>
        <dbReference type="ChEBI" id="CHEBI:57856"/>
        <dbReference type="ChEBI" id="CHEBI:59789"/>
    </reaction>
</comment>
<comment type="catalytic activity">
    <reaction evidence="7">
        <text>L-lysyl-[histone] + S-adenosyl-L-methionine = N(6)-methyl-L-lysyl-[histone] + S-adenosyl-L-homocysteine + H(+)</text>
        <dbReference type="Rhea" id="RHEA:10024"/>
        <dbReference type="Rhea" id="RHEA-COMP:9845"/>
        <dbReference type="Rhea" id="RHEA-COMP:9846"/>
        <dbReference type="ChEBI" id="CHEBI:15378"/>
        <dbReference type="ChEBI" id="CHEBI:29969"/>
        <dbReference type="ChEBI" id="CHEBI:57856"/>
        <dbReference type="ChEBI" id="CHEBI:59789"/>
        <dbReference type="ChEBI" id="CHEBI:61929"/>
    </reaction>
    <physiologicalReaction direction="left-to-right" evidence="7">
        <dbReference type="Rhea" id="RHEA:10025"/>
    </physiologicalReaction>
</comment>
<evidence type="ECO:0000256" key="1">
    <source>
        <dbReference type="ARBA" id="ARBA00004123"/>
    </source>
</evidence>
<evidence type="ECO:0000313" key="18">
    <source>
        <dbReference type="Ensembl" id="ENSZALP00000016887.1"/>
    </source>
</evidence>
<feature type="region of interest" description="Disordered" evidence="17">
    <location>
        <begin position="1"/>
        <end position="37"/>
    </location>
</feature>
<evidence type="ECO:0000256" key="9">
    <source>
        <dbReference type="ARBA" id="ARBA00053180"/>
    </source>
</evidence>
<evidence type="ECO:0000256" key="15">
    <source>
        <dbReference type="ARBA" id="ARBA00093624"/>
    </source>
</evidence>
<dbReference type="GO" id="GO:0032259">
    <property type="term" value="P:methylation"/>
    <property type="evidence" value="ECO:0007669"/>
    <property type="project" value="UniProtKB-KW"/>
</dbReference>
<evidence type="ECO:0000256" key="12">
    <source>
        <dbReference type="ARBA" id="ARBA00076540"/>
    </source>
</evidence>
<dbReference type="GO" id="GO:0005634">
    <property type="term" value="C:nucleus"/>
    <property type="evidence" value="ECO:0007669"/>
    <property type="project" value="UniProtKB-SubCell"/>
</dbReference>
<evidence type="ECO:0000256" key="6">
    <source>
        <dbReference type="ARBA" id="ARBA00023242"/>
    </source>
</evidence>
<dbReference type="InterPro" id="IPR029063">
    <property type="entry name" value="SAM-dependent_MTases_sf"/>
</dbReference>
<dbReference type="InterPro" id="IPR052190">
    <property type="entry name" value="Euk-Arch_PrmC-MTase"/>
</dbReference>
<dbReference type="SUPFAM" id="SSF53335">
    <property type="entry name" value="S-adenosyl-L-methionine-dependent methyltransferases"/>
    <property type="match status" value="1"/>
</dbReference>
<comment type="subunit">
    <text evidence="10">Heterodimer; heterodimerization with TRMT112 is required for S-adenosyl-L-methionine-binding.</text>
</comment>
<keyword evidence="5" id="KW-0949">S-adenosyl-L-methionine</keyword>
<dbReference type="Gene3D" id="3.40.50.150">
    <property type="entry name" value="Vaccinia Virus protein VP39"/>
    <property type="match status" value="1"/>
</dbReference>
<evidence type="ECO:0000256" key="8">
    <source>
        <dbReference type="ARBA" id="ARBA00050903"/>
    </source>
</evidence>
<evidence type="ECO:0000256" key="5">
    <source>
        <dbReference type="ARBA" id="ARBA00022691"/>
    </source>
</evidence>
<keyword evidence="3" id="KW-0489">Methyltransferase</keyword>
<keyword evidence="6" id="KW-0539">Nucleus</keyword>
<evidence type="ECO:0000256" key="2">
    <source>
        <dbReference type="ARBA" id="ARBA00006149"/>
    </source>
</evidence>
<dbReference type="CTD" id="29104"/>
<comment type="similarity">
    <text evidence="2">Belongs to the eukaryotic/archaeal PrmC-related family.</text>
</comment>
<evidence type="ECO:0000256" key="4">
    <source>
        <dbReference type="ARBA" id="ARBA00022679"/>
    </source>
</evidence>